<feature type="domain" description="tRNA-guanine(15) transglycosylase-like" evidence="2">
    <location>
        <begin position="4"/>
        <end position="357"/>
    </location>
</feature>
<dbReference type="SUPFAM" id="SSF51713">
    <property type="entry name" value="tRNA-guanine transglycosylase"/>
    <property type="match status" value="1"/>
</dbReference>
<dbReference type="Pfam" id="PF01702">
    <property type="entry name" value="TGT"/>
    <property type="match status" value="1"/>
</dbReference>
<dbReference type="PANTHER" id="PTHR43468:SF1">
    <property type="entry name" value="TRNA-GUANOSINE(34) QUEUINE TRANSGLYCOSYLASE"/>
    <property type="match status" value="1"/>
</dbReference>
<dbReference type="InterPro" id="IPR002616">
    <property type="entry name" value="tRNA_ribo_trans-like"/>
</dbReference>
<reference evidence="3" key="2">
    <citation type="journal article" date="2021" name="PeerJ">
        <title>Extensive microbial diversity within the chicken gut microbiome revealed by metagenomics and culture.</title>
        <authorList>
            <person name="Gilroy R."/>
            <person name="Ravi A."/>
            <person name="Getino M."/>
            <person name="Pursley I."/>
            <person name="Horton D.L."/>
            <person name="Alikhan N.F."/>
            <person name="Baker D."/>
            <person name="Gharbi K."/>
            <person name="Hall N."/>
            <person name="Watson M."/>
            <person name="Adriaenssens E.M."/>
            <person name="Foster-Nyarko E."/>
            <person name="Jarju S."/>
            <person name="Secka A."/>
            <person name="Antonio M."/>
            <person name="Oren A."/>
            <person name="Chaudhuri R.R."/>
            <person name="La Ragione R."/>
            <person name="Hildebrand F."/>
            <person name="Pallen M.J."/>
        </authorList>
    </citation>
    <scope>NUCLEOTIDE SEQUENCE</scope>
    <source>
        <strain evidence="3">ChiSjej6B24-2974</strain>
    </source>
</reference>
<dbReference type="GO" id="GO:0006400">
    <property type="term" value="P:tRNA modification"/>
    <property type="evidence" value="ECO:0007669"/>
    <property type="project" value="InterPro"/>
</dbReference>
<dbReference type="AlphaFoldDB" id="A0A9D1CWQ3"/>
<proteinExistence type="predicted"/>
<protein>
    <submittedName>
        <fullName evidence="3">Queuine tRNA-ribosyltransferase family protein</fullName>
    </submittedName>
</protein>
<evidence type="ECO:0000313" key="4">
    <source>
        <dbReference type="Proteomes" id="UP000824260"/>
    </source>
</evidence>
<dbReference type="NCBIfam" id="TIGR00449">
    <property type="entry name" value="tgt_general"/>
    <property type="match status" value="1"/>
</dbReference>
<dbReference type="GO" id="GO:0046872">
    <property type="term" value="F:metal ion binding"/>
    <property type="evidence" value="ECO:0007669"/>
    <property type="project" value="UniProtKB-KW"/>
</dbReference>
<dbReference type="Proteomes" id="UP000824260">
    <property type="component" value="Unassembled WGS sequence"/>
</dbReference>
<dbReference type="PANTHER" id="PTHR43468">
    <property type="match status" value="1"/>
</dbReference>
<dbReference type="InterPro" id="IPR036511">
    <property type="entry name" value="TGT-like_sf"/>
</dbReference>
<sequence length="360" mass="40645">MKYLDLPSGRVPLPAFFPDATYAAVRAASFADVEAAGLFGLEMNTYHLMTKPGARLVKSLGGLHGFSGYRGAILTDSGGFQLYSLIRENPDYGEIRENEIIFRPDRRERMVYTPEKCITAQFQFGSDIMMSLDLCTHPDDDADTQRRSVELTVRWGARCRAEFDRLAAKREKRPLLLGIVQGGSDRELRAECGERLEQIGFDGYGFGGWPLDAEGKLRLDVLQMAADAMPDGKLKYAMGLGKPEEIVQCVEMGYRLFDCVIPTREARHNRLYAFLPGMATPEGVRSGRAFYRHMYLLDADYCRDARPVDESCDCCLCRGHSRAYLNHLLKMGDPYALRLMTAHNLRFYGRLMELLRDGEA</sequence>
<dbReference type="Gene3D" id="3.20.20.105">
    <property type="entry name" value="Queuine tRNA-ribosyltransferase-like"/>
    <property type="match status" value="1"/>
</dbReference>
<evidence type="ECO:0000259" key="2">
    <source>
        <dbReference type="Pfam" id="PF01702"/>
    </source>
</evidence>
<name>A0A9D1CWQ3_9FIRM</name>
<evidence type="ECO:0000256" key="1">
    <source>
        <dbReference type="ARBA" id="ARBA00022723"/>
    </source>
</evidence>
<reference evidence="3" key="1">
    <citation type="submission" date="2020-10" db="EMBL/GenBank/DDBJ databases">
        <authorList>
            <person name="Gilroy R."/>
        </authorList>
    </citation>
    <scope>NUCLEOTIDE SEQUENCE</scope>
    <source>
        <strain evidence="3">ChiSjej6B24-2974</strain>
    </source>
</reference>
<comment type="caution">
    <text evidence="3">The sequence shown here is derived from an EMBL/GenBank/DDBJ whole genome shotgun (WGS) entry which is preliminary data.</text>
</comment>
<accession>A0A9D1CWQ3</accession>
<keyword evidence="1" id="KW-0479">Metal-binding</keyword>
<dbReference type="EMBL" id="DVFZ01000014">
    <property type="protein sequence ID" value="HIQ81740.1"/>
    <property type="molecule type" value="Genomic_DNA"/>
</dbReference>
<gene>
    <name evidence="3" type="ORF">IAA52_01420</name>
</gene>
<evidence type="ECO:0000313" key="3">
    <source>
        <dbReference type="EMBL" id="HIQ81740.1"/>
    </source>
</evidence>
<organism evidence="3 4">
    <name type="scientific">Candidatus Pullichristensenella stercorigallinarum</name>
    <dbReference type="NCBI Taxonomy" id="2840909"/>
    <lineage>
        <taxon>Bacteria</taxon>
        <taxon>Bacillati</taxon>
        <taxon>Bacillota</taxon>
        <taxon>Clostridia</taxon>
        <taxon>Candidatus Pullichristensenella</taxon>
    </lineage>
</organism>